<dbReference type="Proteomes" id="UP001208570">
    <property type="component" value="Unassembled WGS sequence"/>
</dbReference>
<name>A0AAD9N9W1_9ANNE</name>
<keyword evidence="2" id="KW-0175">Coiled coil</keyword>
<dbReference type="EMBL" id="JAODUP010000127">
    <property type="protein sequence ID" value="KAK2160808.1"/>
    <property type="molecule type" value="Genomic_DNA"/>
</dbReference>
<accession>A0AAD9N9W1</accession>
<comment type="caution">
    <text evidence="5">The sequence shown here is derived from an EMBL/GenBank/DDBJ whole genome shotgun (WGS) entry which is preliminary data.</text>
</comment>
<evidence type="ECO:0000256" key="3">
    <source>
        <dbReference type="SAM" id="MobiDB-lite"/>
    </source>
</evidence>
<gene>
    <name evidence="5" type="ORF">LSH36_127g19009</name>
</gene>
<dbReference type="PANTHER" id="PTHR14388:SF17">
    <property type="entry name" value="SH2 DOMAIN-CONTAINING PROTEIN"/>
    <property type="match status" value="1"/>
</dbReference>
<feature type="coiled-coil region" evidence="2">
    <location>
        <begin position="107"/>
        <end position="190"/>
    </location>
</feature>
<dbReference type="GO" id="GO:0005737">
    <property type="term" value="C:cytoplasm"/>
    <property type="evidence" value="ECO:0007669"/>
    <property type="project" value="TreeGrafter"/>
</dbReference>
<sequence length="522" mass="60358">MGRPTSKGAKMLQQVLKDMYIDPEILAELDEESKQILFCKMREEQVRRWKEKEEKFEKEESKKSQKSKNKKIGKKSVNFLKAADGNPWVWVMGEHESDLSVEQILEKEAKDSAEQEAQKEVEQLERTEQVKLARLLHDEQEKVEAQRRVKEEELRKQAKTAGNTSNKKILQQLEENKKKEEEIAKKRMQDVQKCCISNAMGGSKDDIIWQEHTNNKVTTAGICEDNPEDSDDNYDLVYTNNEVPWTEQQYQDLFQPDDADDRKIDRIKRASISSIFEEKERLSSAIFLSLKERKNKLMKAAEQHESKLEEAWREQEKKAKEVEAERRAVARKAREEHHQSGIVKHEDNLISSLMTLCDPKPEKQQKPAAKPRPAKPPNRLAVIRWFQEEEEPRGAGLDLKTNQVTSWFHGIISRQEAEDLLEDKKPGTFLVRVSEKIYGYAVSLRSRCSSKHFLIVVSSAGYKFIGKNQILHPSLASLIKFYQDKPISAVGQEKLQYPCGQCRDPPDTAELFNKSAVESSYL</sequence>
<evidence type="ECO:0000256" key="2">
    <source>
        <dbReference type="SAM" id="Coils"/>
    </source>
</evidence>
<dbReference type="PROSITE" id="PS50001">
    <property type="entry name" value="SH2"/>
    <property type="match status" value="1"/>
</dbReference>
<dbReference type="SMART" id="SM00252">
    <property type="entry name" value="SH2"/>
    <property type="match status" value="1"/>
</dbReference>
<evidence type="ECO:0000313" key="5">
    <source>
        <dbReference type="EMBL" id="KAK2160808.1"/>
    </source>
</evidence>
<evidence type="ECO:0000259" key="4">
    <source>
        <dbReference type="PROSITE" id="PS50001"/>
    </source>
</evidence>
<organism evidence="5 6">
    <name type="scientific">Paralvinella palmiformis</name>
    <dbReference type="NCBI Taxonomy" id="53620"/>
    <lineage>
        <taxon>Eukaryota</taxon>
        <taxon>Metazoa</taxon>
        <taxon>Spiralia</taxon>
        <taxon>Lophotrochozoa</taxon>
        <taxon>Annelida</taxon>
        <taxon>Polychaeta</taxon>
        <taxon>Sedentaria</taxon>
        <taxon>Canalipalpata</taxon>
        <taxon>Terebellida</taxon>
        <taxon>Terebelliformia</taxon>
        <taxon>Alvinellidae</taxon>
        <taxon>Paralvinella</taxon>
    </lineage>
</organism>
<proteinExistence type="predicted"/>
<dbReference type="Pfam" id="PF00017">
    <property type="entry name" value="SH2"/>
    <property type="match status" value="1"/>
</dbReference>
<dbReference type="PANTHER" id="PTHR14388">
    <property type="entry name" value="T CELL-SPECIFIC ADAPTER PROTEIN TSAD"/>
    <property type="match status" value="1"/>
</dbReference>
<dbReference type="InterPro" id="IPR036860">
    <property type="entry name" value="SH2_dom_sf"/>
</dbReference>
<dbReference type="Gene3D" id="3.30.505.10">
    <property type="entry name" value="SH2 domain"/>
    <property type="match status" value="1"/>
</dbReference>
<feature type="compositionally biased region" description="Basic and acidic residues" evidence="3">
    <location>
        <begin position="50"/>
        <end position="63"/>
    </location>
</feature>
<feature type="coiled-coil region" evidence="2">
    <location>
        <begin position="287"/>
        <end position="325"/>
    </location>
</feature>
<feature type="compositionally biased region" description="Basic residues" evidence="3">
    <location>
        <begin position="64"/>
        <end position="74"/>
    </location>
</feature>
<reference evidence="5" key="1">
    <citation type="journal article" date="2023" name="Mol. Biol. Evol.">
        <title>Third-Generation Sequencing Reveals the Adaptive Role of the Epigenome in Three Deep-Sea Polychaetes.</title>
        <authorList>
            <person name="Perez M."/>
            <person name="Aroh O."/>
            <person name="Sun Y."/>
            <person name="Lan Y."/>
            <person name="Juniper S.K."/>
            <person name="Young C.R."/>
            <person name="Angers B."/>
            <person name="Qian P.Y."/>
        </authorList>
    </citation>
    <scope>NUCLEOTIDE SEQUENCE</scope>
    <source>
        <strain evidence="5">P08H-3</strain>
    </source>
</reference>
<dbReference type="InterPro" id="IPR000980">
    <property type="entry name" value="SH2"/>
</dbReference>
<feature type="region of interest" description="Disordered" evidence="3">
    <location>
        <begin position="50"/>
        <end position="75"/>
    </location>
</feature>
<dbReference type="SUPFAM" id="SSF55550">
    <property type="entry name" value="SH2 domain"/>
    <property type="match status" value="1"/>
</dbReference>
<keyword evidence="1" id="KW-0727">SH2 domain</keyword>
<keyword evidence="6" id="KW-1185">Reference proteome</keyword>
<feature type="domain" description="SH2" evidence="4">
    <location>
        <begin position="407"/>
        <end position="499"/>
    </location>
</feature>
<dbReference type="PRINTS" id="PR00401">
    <property type="entry name" value="SH2DOMAIN"/>
</dbReference>
<protein>
    <recommendedName>
        <fullName evidence="4">SH2 domain-containing protein</fullName>
    </recommendedName>
</protein>
<dbReference type="AlphaFoldDB" id="A0AAD9N9W1"/>
<evidence type="ECO:0000313" key="6">
    <source>
        <dbReference type="Proteomes" id="UP001208570"/>
    </source>
</evidence>
<evidence type="ECO:0000256" key="1">
    <source>
        <dbReference type="PROSITE-ProRule" id="PRU00191"/>
    </source>
</evidence>